<dbReference type="Proteomes" id="UP000603457">
    <property type="component" value="Unassembled WGS sequence"/>
</dbReference>
<dbReference type="Pfam" id="PF10989">
    <property type="entry name" value="DUF2808"/>
    <property type="match status" value="1"/>
</dbReference>
<name>A0ABR8FW97_9NOSO</name>
<gene>
    <name evidence="1" type="ORF">H6G74_15075</name>
</gene>
<sequence length="174" mass="18952">MNYISNAMKNTSILSKALLVASFGICMLPVSKTYALDASTTYNQTSAAAATYYFTVTIPASGAEPLQQVTLTQIQGSEDIEYDIKQSRAFVERSDRTSQNLPISSISNSTENGSVTIQFAQPLPTGTTVKIALKPYRNPIYEGVYLFDLKAAPANQNTESQSLGVARLQFYPND</sequence>
<dbReference type="RefSeq" id="WP_190968437.1">
    <property type="nucleotide sequence ID" value="NZ_JACJTB010000018.1"/>
</dbReference>
<evidence type="ECO:0000313" key="2">
    <source>
        <dbReference type="Proteomes" id="UP000603457"/>
    </source>
</evidence>
<organism evidence="1 2">
    <name type="scientific">Nostoc spongiaeforme FACHB-130</name>
    <dbReference type="NCBI Taxonomy" id="1357510"/>
    <lineage>
        <taxon>Bacteria</taxon>
        <taxon>Bacillati</taxon>
        <taxon>Cyanobacteriota</taxon>
        <taxon>Cyanophyceae</taxon>
        <taxon>Nostocales</taxon>
        <taxon>Nostocaceae</taxon>
        <taxon>Nostoc</taxon>
    </lineage>
</organism>
<comment type="caution">
    <text evidence="1">The sequence shown here is derived from an EMBL/GenBank/DDBJ whole genome shotgun (WGS) entry which is preliminary data.</text>
</comment>
<evidence type="ECO:0000313" key="1">
    <source>
        <dbReference type="EMBL" id="MBD2595643.1"/>
    </source>
</evidence>
<keyword evidence="2" id="KW-1185">Reference proteome</keyword>
<protein>
    <submittedName>
        <fullName evidence="1">DUF2808 domain-containing protein</fullName>
    </submittedName>
</protein>
<accession>A0ABR8FW97</accession>
<proteinExistence type="predicted"/>
<reference evidence="1 2" key="1">
    <citation type="journal article" date="2020" name="ISME J.">
        <title>Comparative genomics reveals insights into cyanobacterial evolution and habitat adaptation.</title>
        <authorList>
            <person name="Chen M.Y."/>
            <person name="Teng W.K."/>
            <person name="Zhao L."/>
            <person name="Hu C.X."/>
            <person name="Zhou Y.K."/>
            <person name="Han B.P."/>
            <person name="Song L.R."/>
            <person name="Shu W.S."/>
        </authorList>
    </citation>
    <scope>NUCLEOTIDE SEQUENCE [LARGE SCALE GENOMIC DNA]</scope>
    <source>
        <strain evidence="1 2">FACHB-130</strain>
    </source>
</reference>
<dbReference type="EMBL" id="JACJTB010000018">
    <property type="protein sequence ID" value="MBD2595643.1"/>
    <property type="molecule type" value="Genomic_DNA"/>
</dbReference>
<dbReference type="InterPro" id="IPR021256">
    <property type="entry name" value="DUF2808"/>
</dbReference>